<reference evidence="1 2" key="1">
    <citation type="submission" date="2019-06" db="EMBL/GenBank/DDBJ databases">
        <title>Whole genome sequence for Cellvibrionaceae sp. R142.</title>
        <authorList>
            <person name="Wang G."/>
        </authorList>
    </citation>
    <scope>NUCLEOTIDE SEQUENCE [LARGE SCALE GENOMIC DNA]</scope>
    <source>
        <strain evidence="1 2">R142</strain>
    </source>
</reference>
<dbReference type="RefSeq" id="WP_142928338.1">
    <property type="nucleotide sequence ID" value="NZ_ML660098.1"/>
</dbReference>
<evidence type="ECO:0000313" key="1">
    <source>
        <dbReference type="EMBL" id="TQV72608.1"/>
    </source>
</evidence>
<dbReference type="EMBL" id="VHSG01000019">
    <property type="protein sequence ID" value="TQV72608.1"/>
    <property type="molecule type" value="Genomic_DNA"/>
</dbReference>
<protein>
    <submittedName>
        <fullName evidence="1">Uncharacterized protein</fullName>
    </submittedName>
</protein>
<keyword evidence="2" id="KW-1185">Reference proteome</keyword>
<dbReference type="Proteomes" id="UP000319732">
    <property type="component" value="Unassembled WGS sequence"/>
</dbReference>
<organism evidence="1 2">
    <name type="scientific">Exilibacterium tricleocarpae</name>
    <dbReference type="NCBI Taxonomy" id="2591008"/>
    <lineage>
        <taxon>Bacteria</taxon>
        <taxon>Pseudomonadati</taxon>
        <taxon>Pseudomonadota</taxon>
        <taxon>Gammaproteobacteria</taxon>
        <taxon>Cellvibrionales</taxon>
        <taxon>Cellvibrionaceae</taxon>
        <taxon>Exilibacterium</taxon>
    </lineage>
</organism>
<evidence type="ECO:0000313" key="2">
    <source>
        <dbReference type="Proteomes" id="UP000319732"/>
    </source>
</evidence>
<accession>A0A545T5Z8</accession>
<comment type="caution">
    <text evidence="1">The sequence shown here is derived from an EMBL/GenBank/DDBJ whole genome shotgun (WGS) entry which is preliminary data.</text>
</comment>
<gene>
    <name evidence="1" type="ORF">FKG94_18090</name>
</gene>
<dbReference type="AlphaFoldDB" id="A0A545T5Z8"/>
<name>A0A545T5Z8_9GAMM</name>
<sequence length="222" mass="25390">MNHIFYLPLVTRTEFYNHVTPHDKYFNNFNATIDDGEKKFLGELHGQGGEYGVLYITGHGGLNTTLSLREPLDARVISPDQLGAHLLGKIDVNLPDFLQQYQGIRLLSHRIRKVKVFACFSGVAPDDGISSFAHELAVYFRVNHCHVPVYGYTGLTKFEGGRKYIDGGFGVQPKRAKSRRAKFCQHNPNEKFTLTQEARQDWQDGDNWWVFDKASIEKWRQG</sequence>
<proteinExistence type="predicted"/>